<protein>
    <submittedName>
        <fullName evidence="1">Uncharacterized protein</fullName>
    </submittedName>
</protein>
<proteinExistence type="predicted"/>
<keyword evidence="2" id="KW-1185">Reference proteome</keyword>
<organism evidence="1 2">
    <name type="scientific">Krasilnikoviella flava</name>
    <dbReference type="NCBI Taxonomy" id="526729"/>
    <lineage>
        <taxon>Bacteria</taxon>
        <taxon>Bacillati</taxon>
        <taxon>Actinomycetota</taxon>
        <taxon>Actinomycetes</taxon>
        <taxon>Micrococcales</taxon>
        <taxon>Promicromonosporaceae</taxon>
        <taxon>Krasilnikoviella</taxon>
    </lineage>
</organism>
<name>A0A1T5JQB5_9MICO</name>
<gene>
    <name evidence="1" type="ORF">SAMN04324258_1618</name>
</gene>
<dbReference type="EMBL" id="FUZQ01000002">
    <property type="protein sequence ID" value="SKC53523.1"/>
    <property type="molecule type" value="Genomic_DNA"/>
</dbReference>
<dbReference type="AlphaFoldDB" id="A0A1T5JQB5"/>
<reference evidence="1 2" key="1">
    <citation type="submission" date="2017-02" db="EMBL/GenBank/DDBJ databases">
        <authorList>
            <person name="Peterson S.W."/>
        </authorList>
    </citation>
    <scope>NUCLEOTIDE SEQUENCE [LARGE SCALE GENOMIC DNA]</scope>
    <source>
        <strain evidence="1 2">DSM 21481</strain>
    </source>
</reference>
<dbReference type="RefSeq" id="WP_079573169.1">
    <property type="nucleotide sequence ID" value="NZ_FUZQ01000002.1"/>
</dbReference>
<dbReference type="Proteomes" id="UP000189777">
    <property type="component" value="Unassembled WGS sequence"/>
</dbReference>
<sequence length="369" mass="39438">MATKTTKTSDKFELHAAALTTAQTKVTAHADVLTTAQADVADLKARLTSGDESVTPDDYARGLAAADRAQLLLDGAEKAVKELEDRAPFRPWVAEALADVMAEELMVPVHVVEKAPAEAPSDVPAMFLVQPHAAERADKGWSTEPFGSYKGIVHGKFFRPGWAGTPINGQDIETRLNRHYSKAGQVSMSSVGTQDLVDSVTFSVNSIFPDLPSIPSGTLGDHTVSGFVDHIVTLVKGSPAYQAATTNDRGFATNVDVHALGVKIINHSVTANNAAKGVRRITIEAIFDVWVNEGMGDRVGDVGALVERVMASRVGGVTPHLGRVREAKVTRETMSVGDVLMQLKGGYYQRQDRGTVSVYKATFTIEAAA</sequence>
<evidence type="ECO:0000313" key="2">
    <source>
        <dbReference type="Proteomes" id="UP000189777"/>
    </source>
</evidence>
<accession>A0A1T5JQB5</accession>
<evidence type="ECO:0000313" key="1">
    <source>
        <dbReference type="EMBL" id="SKC53523.1"/>
    </source>
</evidence>